<organism evidence="2 3">
    <name type="scientific">Hibiscus sabdariffa</name>
    <name type="common">roselle</name>
    <dbReference type="NCBI Taxonomy" id="183260"/>
    <lineage>
        <taxon>Eukaryota</taxon>
        <taxon>Viridiplantae</taxon>
        <taxon>Streptophyta</taxon>
        <taxon>Embryophyta</taxon>
        <taxon>Tracheophyta</taxon>
        <taxon>Spermatophyta</taxon>
        <taxon>Magnoliopsida</taxon>
        <taxon>eudicotyledons</taxon>
        <taxon>Gunneridae</taxon>
        <taxon>Pentapetalae</taxon>
        <taxon>rosids</taxon>
        <taxon>malvids</taxon>
        <taxon>Malvales</taxon>
        <taxon>Malvaceae</taxon>
        <taxon>Malvoideae</taxon>
        <taxon>Hibiscus</taxon>
    </lineage>
</organism>
<dbReference type="Proteomes" id="UP001396334">
    <property type="component" value="Unassembled WGS sequence"/>
</dbReference>
<feature type="region of interest" description="Disordered" evidence="1">
    <location>
        <begin position="1"/>
        <end position="20"/>
    </location>
</feature>
<evidence type="ECO:0000313" key="2">
    <source>
        <dbReference type="EMBL" id="KAK9022854.1"/>
    </source>
</evidence>
<evidence type="ECO:0000313" key="3">
    <source>
        <dbReference type="Proteomes" id="UP001396334"/>
    </source>
</evidence>
<name>A0ABR2SCX6_9ROSI</name>
<evidence type="ECO:0000256" key="1">
    <source>
        <dbReference type="SAM" id="MobiDB-lite"/>
    </source>
</evidence>
<keyword evidence="3" id="KW-1185">Reference proteome</keyword>
<reference evidence="2 3" key="1">
    <citation type="journal article" date="2024" name="G3 (Bethesda)">
        <title>Genome assembly of Hibiscus sabdariffa L. provides insights into metabolisms of medicinal natural products.</title>
        <authorList>
            <person name="Kim T."/>
        </authorList>
    </citation>
    <scope>NUCLEOTIDE SEQUENCE [LARGE SCALE GENOMIC DNA]</scope>
    <source>
        <strain evidence="2">TK-2024</strain>
        <tissue evidence="2">Old leaves</tissue>
    </source>
</reference>
<dbReference type="EMBL" id="JBBPBN010000015">
    <property type="protein sequence ID" value="KAK9022854.1"/>
    <property type="molecule type" value="Genomic_DNA"/>
</dbReference>
<gene>
    <name evidence="2" type="ORF">V6N11_003093</name>
</gene>
<proteinExistence type="predicted"/>
<accession>A0ABR2SCX6</accession>
<protein>
    <submittedName>
        <fullName evidence="2">Uncharacterized protein</fullName>
    </submittedName>
</protein>
<comment type="caution">
    <text evidence="2">The sequence shown here is derived from an EMBL/GenBank/DDBJ whole genome shotgun (WGS) entry which is preliminary data.</text>
</comment>
<sequence length="155" mass="16911">MVQPTAPPLMESTPIDAAQMGKGGLGQDLVPLKGCLMGERSSRRDSKQTSLLEQKELVSMIGGTLMAMAGPPSTWAFQQLLCPQLIIVNQTCPHASDNSLISKSDEHLNIDNESVLFIVITTIILPFCSQERKENTEEQRAGESSSLGSRRKQEN</sequence>
<feature type="region of interest" description="Disordered" evidence="1">
    <location>
        <begin position="133"/>
        <end position="155"/>
    </location>
</feature>